<proteinExistence type="predicted"/>
<organism evidence="2 3">
    <name type="scientific">Kockovaella imperatae</name>
    <dbReference type="NCBI Taxonomy" id="4999"/>
    <lineage>
        <taxon>Eukaryota</taxon>
        <taxon>Fungi</taxon>
        <taxon>Dikarya</taxon>
        <taxon>Basidiomycota</taxon>
        <taxon>Agaricomycotina</taxon>
        <taxon>Tremellomycetes</taxon>
        <taxon>Tremellales</taxon>
        <taxon>Cuniculitremaceae</taxon>
        <taxon>Kockovaella</taxon>
    </lineage>
</organism>
<evidence type="ECO:0000256" key="1">
    <source>
        <dbReference type="SAM" id="MobiDB-lite"/>
    </source>
</evidence>
<feature type="compositionally biased region" description="Basic and acidic residues" evidence="1">
    <location>
        <begin position="128"/>
        <end position="162"/>
    </location>
</feature>
<dbReference type="Proteomes" id="UP000193218">
    <property type="component" value="Unassembled WGS sequence"/>
</dbReference>
<dbReference type="RefSeq" id="XP_021867690.1">
    <property type="nucleotide sequence ID" value="XM_022014209.1"/>
</dbReference>
<name>A0A1Y1U5N3_9TREE</name>
<accession>A0A1Y1U5N3</accession>
<sequence length="215" mass="23425">MTACGFTVVPRSVEEWGVAPASGEWPAYGFKHPELVCKNRSGGPTVVHRLRSVAQFPPFLTLCLGACWGCTIEKTEDCSVDWVKGRVGGGLLPPRAKAQKRHLPGQEGSAAEAVVPDSSDNDGPRVGPADHTDVVPETPRKKQKGEDTTQNDHREGRQDNRSRPRPSMTLGMSIVASINIYPRALDPRAHSLPKADTLRQSKWSHAHFCQISSMA</sequence>
<dbReference type="GeneID" id="33556017"/>
<evidence type="ECO:0000313" key="2">
    <source>
        <dbReference type="EMBL" id="ORX33343.1"/>
    </source>
</evidence>
<gene>
    <name evidence="2" type="ORF">BD324DRAFT_610677</name>
</gene>
<feature type="region of interest" description="Disordered" evidence="1">
    <location>
        <begin position="91"/>
        <end position="170"/>
    </location>
</feature>
<reference evidence="2 3" key="1">
    <citation type="submission" date="2017-03" db="EMBL/GenBank/DDBJ databases">
        <title>Widespread Adenine N6-methylation of Active Genes in Fungi.</title>
        <authorList>
            <consortium name="DOE Joint Genome Institute"/>
            <person name="Mondo S.J."/>
            <person name="Dannebaum R.O."/>
            <person name="Kuo R.C."/>
            <person name="Louie K.B."/>
            <person name="Bewick A.J."/>
            <person name="Labutti K."/>
            <person name="Haridas S."/>
            <person name="Kuo A."/>
            <person name="Salamov A."/>
            <person name="Ahrendt S.R."/>
            <person name="Lau R."/>
            <person name="Bowen B.P."/>
            <person name="Lipzen A."/>
            <person name="Sullivan W."/>
            <person name="Andreopoulos W.B."/>
            <person name="Clum A."/>
            <person name="Lindquist E."/>
            <person name="Daum C."/>
            <person name="Northen T.R."/>
            <person name="Ramamoorthy G."/>
            <person name="Schmitz R.J."/>
            <person name="Gryganskyi A."/>
            <person name="Culley D."/>
            <person name="Magnuson J."/>
            <person name="James T.Y."/>
            <person name="O'Malley M.A."/>
            <person name="Stajich J.E."/>
            <person name="Spatafora J.W."/>
            <person name="Visel A."/>
            <person name="Grigoriev I.V."/>
        </authorList>
    </citation>
    <scope>NUCLEOTIDE SEQUENCE [LARGE SCALE GENOMIC DNA]</scope>
    <source>
        <strain evidence="2 3">NRRL Y-17943</strain>
    </source>
</reference>
<dbReference type="InParanoid" id="A0A1Y1U5N3"/>
<keyword evidence="3" id="KW-1185">Reference proteome</keyword>
<dbReference type="AlphaFoldDB" id="A0A1Y1U5N3"/>
<dbReference type="EMBL" id="NBSH01000024">
    <property type="protein sequence ID" value="ORX33343.1"/>
    <property type="molecule type" value="Genomic_DNA"/>
</dbReference>
<evidence type="ECO:0000313" key="3">
    <source>
        <dbReference type="Proteomes" id="UP000193218"/>
    </source>
</evidence>
<protein>
    <submittedName>
        <fullName evidence="2">Uncharacterized protein</fullName>
    </submittedName>
</protein>
<comment type="caution">
    <text evidence="2">The sequence shown here is derived from an EMBL/GenBank/DDBJ whole genome shotgun (WGS) entry which is preliminary data.</text>
</comment>